<organism evidence="4 5">
    <name type="scientific">Colletotrichum orbiculare (strain 104-T / ATCC 96160 / CBS 514.97 / LARS 414 / MAFF 240422)</name>
    <name type="common">Cucumber anthracnose fungus</name>
    <name type="synonym">Colletotrichum lagenarium</name>
    <dbReference type="NCBI Taxonomy" id="1213857"/>
    <lineage>
        <taxon>Eukaryota</taxon>
        <taxon>Fungi</taxon>
        <taxon>Dikarya</taxon>
        <taxon>Ascomycota</taxon>
        <taxon>Pezizomycotina</taxon>
        <taxon>Sordariomycetes</taxon>
        <taxon>Hypocreomycetidae</taxon>
        <taxon>Glomerellales</taxon>
        <taxon>Glomerellaceae</taxon>
        <taxon>Colletotrichum</taxon>
        <taxon>Colletotrichum orbiculare species complex</taxon>
    </lineage>
</organism>
<dbReference type="STRING" id="1213857.A0A484F8H7"/>
<feature type="domain" description="GH16" evidence="3">
    <location>
        <begin position="17"/>
        <end position="258"/>
    </location>
</feature>
<dbReference type="OrthoDB" id="25131at2759"/>
<proteinExistence type="predicted"/>
<feature type="chain" id="PRO_5019826181" description="GH16 domain-containing protein" evidence="2">
    <location>
        <begin position="19"/>
        <end position="298"/>
    </location>
</feature>
<dbReference type="EMBL" id="AMCV02000055">
    <property type="protein sequence ID" value="TDZ14212.1"/>
    <property type="molecule type" value="Genomic_DNA"/>
</dbReference>
<keyword evidence="5" id="KW-1185">Reference proteome</keyword>
<dbReference type="Proteomes" id="UP000014480">
    <property type="component" value="Unassembled WGS sequence"/>
</dbReference>
<dbReference type="PANTHER" id="PTHR38121:SF2">
    <property type="entry name" value="ACYLTRANSFERASE 3 DOMAIN-CONTAINING PROTEIN"/>
    <property type="match status" value="1"/>
</dbReference>
<dbReference type="AlphaFoldDB" id="A0A484F8H7"/>
<feature type="signal peptide" evidence="2">
    <location>
        <begin position="1"/>
        <end position="18"/>
    </location>
</feature>
<dbReference type="GO" id="GO:0004553">
    <property type="term" value="F:hydrolase activity, hydrolyzing O-glycosyl compounds"/>
    <property type="evidence" value="ECO:0007669"/>
    <property type="project" value="InterPro"/>
</dbReference>
<reference evidence="5" key="1">
    <citation type="journal article" date="2013" name="New Phytol.">
        <title>Comparative genomic and transcriptomic analyses reveal the hemibiotrophic stage shift of Colletotrichum fungi.</title>
        <authorList>
            <person name="Gan P."/>
            <person name="Ikeda K."/>
            <person name="Irieda H."/>
            <person name="Narusaka M."/>
            <person name="O'Connell R.J."/>
            <person name="Narusaka Y."/>
            <person name="Takano Y."/>
            <person name="Kubo Y."/>
            <person name="Shirasu K."/>
        </authorList>
    </citation>
    <scope>NUCLEOTIDE SEQUENCE [LARGE SCALE GENOMIC DNA]</scope>
    <source>
        <strain evidence="5">104-T / ATCC 96160 / CBS 514.97 / LARS 414 / MAFF 240422</strain>
    </source>
</reference>
<dbReference type="SUPFAM" id="SSF49899">
    <property type="entry name" value="Concanavalin A-like lectins/glucanases"/>
    <property type="match status" value="1"/>
</dbReference>
<dbReference type="InterPro" id="IPR000757">
    <property type="entry name" value="Beta-glucanase-like"/>
</dbReference>
<sequence length="298" mass="33040">MIPATLIASLLAVSPVLGLTRSPKPTFVDNSYVINEDARFAFNLFFNFTGATTLPEGLYSSVYAVSEGTHRYNASNVNVAGGYLQLKVPGAQTKKPYTCGEVVTTESRILYASVRTVAILSEPAGVCNGMFFYHNNTQESDIEWLSDKASLSNNGVRKVHFTNQDANRDGSTTYKGVTPPSSPTTTEHEYRIDWTEVFVRFYIDGSLIWETQSDVPSAAGPWIFNNWSNGDKGWSVGPPKSDAIFKIKDIDIYYDIDWIVTLGFCCNYVLYSPPSSQRSFKCSFFASPRARPCHSTSL</sequence>
<dbReference type="InterPro" id="IPR013320">
    <property type="entry name" value="ConA-like_dom_sf"/>
</dbReference>
<dbReference type="PROSITE" id="PS51762">
    <property type="entry name" value="GH16_2"/>
    <property type="match status" value="1"/>
</dbReference>
<evidence type="ECO:0000256" key="1">
    <source>
        <dbReference type="SAM" id="MobiDB-lite"/>
    </source>
</evidence>
<evidence type="ECO:0000256" key="2">
    <source>
        <dbReference type="SAM" id="SignalP"/>
    </source>
</evidence>
<dbReference type="GO" id="GO:0005975">
    <property type="term" value="P:carbohydrate metabolic process"/>
    <property type="evidence" value="ECO:0007669"/>
    <property type="project" value="InterPro"/>
</dbReference>
<name>A0A484F8H7_COLOR</name>
<reference evidence="5" key="2">
    <citation type="journal article" date="2019" name="Mol. Plant Microbe Interact.">
        <title>Genome sequence resources for four phytopathogenic fungi from the Colletotrichum orbiculare species complex.</title>
        <authorList>
            <person name="Gan P."/>
            <person name="Tsushima A."/>
            <person name="Narusaka M."/>
            <person name="Narusaka Y."/>
            <person name="Takano Y."/>
            <person name="Kubo Y."/>
            <person name="Shirasu K."/>
        </authorList>
    </citation>
    <scope>GENOME REANNOTATION</scope>
    <source>
        <strain evidence="5">104-T / ATCC 96160 / CBS 514.97 / LARS 414 / MAFF 240422</strain>
    </source>
</reference>
<dbReference type="CDD" id="cd00413">
    <property type="entry name" value="Glyco_hydrolase_16"/>
    <property type="match status" value="1"/>
</dbReference>
<evidence type="ECO:0000259" key="3">
    <source>
        <dbReference type="PROSITE" id="PS51762"/>
    </source>
</evidence>
<protein>
    <recommendedName>
        <fullName evidence="3">GH16 domain-containing protein</fullName>
    </recommendedName>
</protein>
<evidence type="ECO:0000313" key="4">
    <source>
        <dbReference type="EMBL" id="TDZ14212.1"/>
    </source>
</evidence>
<comment type="caution">
    <text evidence="4">The sequence shown here is derived from an EMBL/GenBank/DDBJ whole genome shotgun (WGS) entry which is preliminary data.</text>
</comment>
<keyword evidence="2" id="KW-0732">Signal</keyword>
<gene>
    <name evidence="4" type="ORF">Cob_v012867</name>
</gene>
<feature type="region of interest" description="Disordered" evidence="1">
    <location>
        <begin position="167"/>
        <end position="186"/>
    </location>
</feature>
<dbReference type="Gene3D" id="2.60.120.200">
    <property type="match status" value="1"/>
</dbReference>
<dbReference type="PANTHER" id="PTHR38121">
    <property type="entry name" value="GH16 DOMAIN-CONTAINING PROTEIN"/>
    <property type="match status" value="1"/>
</dbReference>
<evidence type="ECO:0000313" key="5">
    <source>
        <dbReference type="Proteomes" id="UP000014480"/>
    </source>
</evidence>
<accession>A0A484F8H7</accession>
<dbReference type="Pfam" id="PF00722">
    <property type="entry name" value="Glyco_hydro_16"/>
    <property type="match status" value="1"/>
</dbReference>